<dbReference type="PANTHER" id="PTHR43833">
    <property type="entry name" value="POTASSIUM CHANNEL PROTEIN 2-RELATED-RELATED"/>
    <property type="match status" value="1"/>
</dbReference>
<dbReference type="InterPro" id="IPR006037">
    <property type="entry name" value="RCK_C"/>
</dbReference>
<dbReference type="GO" id="GO:0005886">
    <property type="term" value="C:plasma membrane"/>
    <property type="evidence" value="ECO:0007669"/>
    <property type="project" value="UniProtKB-SubCell"/>
</dbReference>
<dbReference type="KEGG" id="lut:Lupro_04485"/>
<dbReference type="PROSITE" id="PS51201">
    <property type="entry name" value="RCK_N"/>
    <property type="match status" value="1"/>
</dbReference>
<dbReference type="SUPFAM" id="SSF51735">
    <property type="entry name" value="NAD(P)-binding Rossmann-fold domains"/>
    <property type="match status" value="1"/>
</dbReference>
<dbReference type="Gene3D" id="1.10.287.70">
    <property type="match status" value="1"/>
</dbReference>
<feature type="domain" description="RCK N-terminal" evidence="3">
    <location>
        <begin position="107"/>
        <end position="224"/>
    </location>
</feature>
<evidence type="ECO:0000259" key="3">
    <source>
        <dbReference type="PROSITE" id="PS51201"/>
    </source>
</evidence>
<dbReference type="InterPro" id="IPR013099">
    <property type="entry name" value="K_chnl_dom"/>
</dbReference>
<feature type="transmembrane region" description="Helical" evidence="2">
    <location>
        <begin position="64"/>
        <end position="86"/>
    </location>
</feature>
<keyword evidence="2" id="KW-1133">Transmembrane helix</keyword>
<dbReference type="SUPFAM" id="SSF116726">
    <property type="entry name" value="TrkA C-terminal domain-like"/>
    <property type="match status" value="1"/>
</dbReference>
<dbReference type="Gene3D" id="3.40.50.720">
    <property type="entry name" value="NAD(P)-binding Rossmann-like Domain"/>
    <property type="match status" value="1"/>
</dbReference>
<dbReference type="RefSeq" id="WP_068206666.1">
    <property type="nucleotide sequence ID" value="NZ_CP013355.1"/>
</dbReference>
<feature type="transmembrane region" description="Helical" evidence="2">
    <location>
        <begin position="7"/>
        <end position="27"/>
    </location>
</feature>
<evidence type="ECO:0000256" key="1">
    <source>
        <dbReference type="ARBA" id="ARBA00004651"/>
    </source>
</evidence>
<dbReference type="OrthoDB" id="9781411at2"/>
<keyword evidence="6" id="KW-1185">Reference proteome</keyword>
<keyword evidence="2" id="KW-0812">Transmembrane</keyword>
<dbReference type="AlphaFoldDB" id="A0A109RPF7"/>
<reference evidence="5 6" key="2">
    <citation type="journal article" date="2016" name="Int. J. Syst. Evol. Microbiol.">
        <title>Lutibacter profundi sp. nov., isolated from a deep-sea hydrothermal system on the Arctic Mid-Ocean Ridge and emended description of the genus Lutibacter.</title>
        <authorList>
            <person name="Le Moine Bauer S."/>
            <person name="Roalkvam I."/>
            <person name="Steen I.H."/>
            <person name="Dahle H."/>
        </authorList>
    </citation>
    <scope>NUCLEOTIDE SEQUENCE [LARGE SCALE GENOMIC DNA]</scope>
    <source>
        <strain evidence="5 6">LP1</strain>
    </source>
</reference>
<dbReference type="Pfam" id="PF02080">
    <property type="entry name" value="TrkA_C"/>
    <property type="match status" value="1"/>
</dbReference>
<dbReference type="GO" id="GO:0006813">
    <property type="term" value="P:potassium ion transport"/>
    <property type="evidence" value="ECO:0007669"/>
    <property type="project" value="InterPro"/>
</dbReference>
<evidence type="ECO:0000259" key="4">
    <source>
        <dbReference type="PROSITE" id="PS51202"/>
    </source>
</evidence>
<dbReference type="InterPro" id="IPR003148">
    <property type="entry name" value="RCK_N"/>
</dbReference>
<dbReference type="InterPro" id="IPR036721">
    <property type="entry name" value="RCK_C_sf"/>
</dbReference>
<dbReference type="STRING" id="1622118.Lupro_04485"/>
<dbReference type="PROSITE" id="PS51202">
    <property type="entry name" value="RCK_C"/>
    <property type="match status" value="1"/>
</dbReference>
<dbReference type="PANTHER" id="PTHR43833:SF9">
    <property type="entry name" value="POTASSIUM CHANNEL PROTEIN YUGO-RELATED"/>
    <property type="match status" value="1"/>
</dbReference>
<dbReference type="InterPro" id="IPR050721">
    <property type="entry name" value="Trk_Ktr_HKT_K-transport"/>
</dbReference>
<keyword evidence="2" id="KW-0472">Membrane</keyword>
<dbReference type="Pfam" id="PF07885">
    <property type="entry name" value="Ion_trans_2"/>
    <property type="match status" value="1"/>
</dbReference>
<gene>
    <name evidence="5" type="ORF">Lupro_04485</name>
</gene>
<dbReference type="GO" id="GO:0008324">
    <property type="term" value="F:monoatomic cation transmembrane transporter activity"/>
    <property type="evidence" value="ECO:0007669"/>
    <property type="project" value="InterPro"/>
</dbReference>
<dbReference type="Pfam" id="PF02254">
    <property type="entry name" value="TrkA_N"/>
    <property type="match status" value="1"/>
</dbReference>
<evidence type="ECO:0000313" key="5">
    <source>
        <dbReference type="EMBL" id="AMC10542.1"/>
    </source>
</evidence>
<dbReference type="EMBL" id="CP013355">
    <property type="protein sequence ID" value="AMC10542.1"/>
    <property type="molecule type" value="Genomic_DNA"/>
</dbReference>
<dbReference type="Proteomes" id="UP000059672">
    <property type="component" value="Chromosome"/>
</dbReference>
<feature type="domain" description="RCK C-terminal" evidence="4">
    <location>
        <begin position="246"/>
        <end position="331"/>
    </location>
</feature>
<dbReference type="Gene3D" id="3.30.70.1450">
    <property type="entry name" value="Regulator of K+ conductance, C-terminal domain"/>
    <property type="match status" value="1"/>
</dbReference>
<comment type="subcellular location">
    <subcellularLocation>
        <location evidence="1">Cell membrane</location>
        <topology evidence="1">Multi-pass membrane protein</topology>
    </subcellularLocation>
</comment>
<feature type="transmembrane region" description="Helical" evidence="2">
    <location>
        <begin position="33"/>
        <end position="52"/>
    </location>
</feature>
<organism evidence="5 6">
    <name type="scientific">Lutibacter profundi</name>
    <dbReference type="NCBI Taxonomy" id="1622118"/>
    <lineage>
        <taxon>Bacteria</taxon>
        <taxon>Pseudomonadati</taxon>
        <taxon>Bacteroidota</taxon>
        <taxon>Flavobacteriia</taxon>
        <taxon>Flavobacteriales</taxon>
        <taxon>Flavobacteriaceae</taxon>
        <taxon>Lutibacter</taxon>
    </lineage>
</organism>
<dbReference type="PATRIC" id="fig|1622118.3.peg.937"/>
<protein>
    <submittedName>
        <fullName evidence="5">Potassium transporter TrkA</fullName>
    </submittedName>
</protein>
<proteinExistence type="predicted"/>
<sequence length="331" mass="36911">MVVKTKLYISILLLITVLAIGIIGFVIISNETLVDSIYMTIITMSTVGFGTLHELNQNEKIFTIILIILSIAVYGYSVTALTEYLAKDNFFQLLKYKKMQQKIQKLKNHTVVCGYGRNGRQAVVKLKKFNMPYVVIEKDKELLEELDRNNILYIEGDATGDEALEKAALENAKSLITALPSDADNLFVVLSARQINKDFTIISRASNESSCSKLMIAGATNIIMPDKIGGEHMASLVVTPDLVEFVEKLTITDECSTNLEEISINDLPSEFLDKTILDLDVRRKSGCTVIGFKTPQNEYIINPEATTKLKANSNLIVLGRPNQIEKLRQVL</sequence>
<evidence type="ECO:0000256" key="2">
    <source>
        <dbReference type="SAM" id="Phobius"/>
    </source>
</evidence>
<name>A0A109RPF7_9FLAO</name>
<accession>A0A109RPF7</accession>
<dbReference type="InterPro" id="IPR036291">
    <property type="entry name" value="NAD(P)-bd_dom_sf"/>
</dbReference>
<dbReference type="SUPFAM" id="SSF81324">
    <property type="entry name" value="Voltage-gated potassium channels"/>
    <property type="match status" value="1"/>
</dbReference>
<reference evidence="6" key="1">
    <citation type="submission" date="2015-12" db="EMBL/GenBank/DDBJ databases">
        <title>Complete genome sequence of Lutibacter profundus strain LP1.</title>
        <authorList>
            <person name="Wissuwa J."/>
            <person name="Le Moine Bauer S."/>
            <person name="Stokke R."/>
            <person name="Dahle H."/>
            <person name="Steen I.H."/>
        </authorList>
    </citation>
    <scope>NUCLEOTIDE SEQUENCE [LARGE SCALE GENOMIC DNA]</scope>
    <source>
        <strain evidence="6">LP1</strain>
    </source>
</reference>
<evidence type="ECO:0000313" key="6">
    <source>
        <dbReference type="Proteomes" id="UP000059672"/>
    </source>
</evidence>